<organism evidence="1 2">
    <name type="scientific">Mycena citricolor</name>
    <dbReference type="NCBI Taxonomy" id="2018698"/>
    <lineage>
        <taxon>Eukaryota</taxon>
        <taxon>Fungi</taxon>
        <taxon>Dikarya</taxon>
        <taxon>Basidiomycota</taxon>
        <taxon>Agaricomycotina</taxon>
        <taxon>Agaricomycetes</taxon>
        <taxon>Agaricomycetidae</taxon>
        <taxon>Agaricales</taxon>
        <taxon>Marasmiineae</taxon>
        <taxon>Mycenaceae</taxon>
        <taxon>Mycena</taxon>
    </lineage>
</organism>
<sequence>MTQLLVHQSATRRSSKLLLLDLTDASRILRFSGILFEPGAAAAPAQQSQVSGVNSRTLRCLC</sequence>
<reference evidence="1" key="1">
    <citation type="submission" date="2023-11" db="EMBL/GenBank/DDBJ databases">
        <authorList>
            <person name="De Vega J J."/>
            <person name="De Vega J J."/>
        </authorList>
    </citation>
    <scope>NUCLEOTIDE SEQUENCE</scope>
</reference>
<name>A0AAD2Q395_9AGAR</name>
<comment type="caution">
    <text evidence="1">The sequence shown here is derived from an EMBL/GenBank/DDBJ whole genome shotgun (WGS) entry which is preliminary data.</text>
</comment>
<dbReference type="Proteomes" id="UP001295794">
    <property type="component" value="Unassembled WGS sequence"/>
</dbReference>
<protein>
    <submittedName>
        <fullName evidence="1">Uncharacterized protein</fullName>
    </submittedName>
</protein>
<evidence type="ECO:0000313" key="1">
    <source>
        <dbReference type="EMBL" id="CAK5271285.1"/>
    </source>
</evidence>
<proteinExistence type="predicted"/>
<keyword evidence="2" id="KW-1185">Reference proteome</keyword>
<dbReference type="AlphaFoldDB" id="A0AAD2Q395"/>
<accession>A0AAD2Q395</accession>
<evidence type="ECO:0000313" key="2">
    <source>
        <dbReference type="Proteomes" id="UP001295794"/>
    </source>
</evidence>
<gene>
    <name evidence="1" type="ORF">MYCIT1_LOCUS16228</name>
</gene>
<dbReference type="EMBL" id="CAVNYO010000169">
    <property type="protein sequence ID" value="CAK5271285.1"/>
    <property type="molecule type" value="Genomic_DNA"/>
</dbReference>